<dbReference type="Proteomes" id="UP000184436">
    <property type="component" value="Unassembled WGS sequence"/>
</dbReference>
<dbReference type="PROSITE" id="PS00018">
    <property type="entry name" value="EF_HAND_1"/>
    <property type="match status" value="1"/>
</dbReference>
<name>A0A1M5EYS3_9BACE</name>
<dbReference type="InterPro" id="IPR023346">
    <property type="entry name" value="Lysozyme-like_dom_sf"/>
</dbReference>
<feature type="domain" description="Peptidoglycan binding" evidence="2">
    <location>
        <begin position="102"/>
        <end position="167"/>
    </location>
</feature>
<dbReference type="SUPFAM" id="SSF53955">
    <property type="entry name" value="Lysozyme-like"/>
    <property type="match status" value="1"/>
</dbReference>
<accession>A0A1M5EYS3</accession>
<dbReference type="Gene3D" id="1.20.141.10">
    <property type="entry name" value="Chitosanase, subunit A, domain 1"/>
    <property type="match status" value="1"/>
</dbReference>
<dbReference type="InterPro" id="IPR008565">
    <property type="entry name" value="TtsA-like_GH18_dom"/>
</dbReference>
<evidence type="ECO:0000259" key="2">
    <source>
        <dbReference type="Pfam" id="PF09374"/>
    </source>
</evidence>
<dbReference type="STRING" id="871325.SAMN05444349_13931"/>
<dbReference type="InterPro" id="IPR018537">
    <property type="entry name" value="Peptidoglycan-bd_3"/>
</dbReference>
<dbReference type="Pfam" id="PF09374">
    <property type="entry name" value="PG_binding_3"/>
    <property type="match status" value="1"/>
</dbReference>
<feature type="domain" description="TtsA-like Glycoside hydrolase family 108" evidence="1">
    <location>
        <begin position="10"/>
        <end position="99"/>
    </location>
</feature>
<evidence type="ECO:0000259" key="1">
    <source>
        <dbReference type="Pfam" id="PF05838"/>
    </source>
</evidence>
<gene>
    <name evidence="3" type="ORF">SAMN05444349_13931</name>
</gene>
<dbReference type="EMBL" id="FQVD01000039">
    <property type="protein sequence ID" value="SHF84141.1"/>
    <property type="molecule type" value="Genomic_DNA"/>
</dbReference>
<dbReference type="CDD" id="cd13926">
    <property type="entry name" value="N-acetylmuramidase_GH108"/>
    <property type="match status" value="1"/>
</dbReference>
<dbReference type="InterPro" id="IPR018247">
    <property type="entry name" value="EF_Hand_1_Ca_BS"/>
</dbReference>
<dbReference type="Pfam" id="PF05838">
    <property type="entry name" value="Glyco_hydro_108"/>
    <property type="match status" value="1"/>
</dbReference>
<evidence type="ECO:0000313" key="4">
    <source>
        <dbReference type="Proteomes" id="UP000184436"/>
    </source>
</evidence>
<organism evidence="3 4">
    <name type="scientific">Bacteroides faecichinchillae</name>
    <dbReference type="NCBI Taxonomy" id="871325"/>
    <lineage>
        <taxon>Bacteria</taxon>
        <taxon>Pseudomonadati</taxon>
        <taxon>Bacteroidota</taxon>
        <taxon>Bacteroidia</taxon>
        <taxon>Bacteroidales</taxon>
        <taxon>Bacteroidaceae</taxon>
        <taxon>Bacteroides</taxon>
    </lineage>
</organism>
<dbReference type="AlphaFoldDB" id="A0A1M5EYS3"/>
<reference evidence="3 4" key="1">
    <citation type="submission" date="2016-11" db="EMBL/GenBank/DDBJ databases">
        <authorList>
            <person name="Jaros S."/>
            <person name="Januszkiewicz K."/>
            <person name="Wedrychowicz H."/>
        </authorList>
    </citation>
    <scope>NUCLEOTIDE SEQUENCE [LARGE SCALE GENOMIC DNA]</scope>
    <source>
        <strain evidence="3 4">DSM 26883</strain>
    </source>
</reference>
<dbReference type="OrthoDB" id="672438at2"/>
<keyword evidence="4" id="KW-1185">Reference proteome</keyword>
<sequence>MARIEILSPFILSWEGGFTNHPADKGGATNKGVTIATWKAVGYDKDGDGDIDVEDLRLITEEDAVSRVMKPHYWDRWKADRIKSQSVANLVVDWVWASGKNGITGVQRILGVSVDGIVGEKTLAAINGRNARELFADIKRARISFIEGIIKRDPSQMVFKKGWLSRLNCINYGSLTLNKKGKDKILNFTDV</sequence>
<protein>
    <submittedName>
        <fullName evidence="3">Predicted Peptidoglycan domain-containing protein</fullName>
    </submittedName>
</protein>
<evidence type="ECO:0000313" key="3">
    <source>
        <dbReference type="EMBL" id="SHF84141.1"/>
    </source>
</evidence>
<dbReference type="RefSeq" id="WP_016274333.1">
    <property type="nucleotide sequence ID" value="NZ_FQVD01000039.1"/>
</dbReference>
<proteinExistence type="predicted"/>